<keyword evidence="2" id="KW-1185">Reference proteome</keyword>
<sequence length="94" mass="10753">LRRGKWSSEEEAYTERIIHYFNTGVLQLPEGTTLRAYLAKKLQCDPMRITKKFTGSSCLGKRVYHSCERTPASPDEITASKEDLSQLEARFLAQ</sequence>
<dbReference type="AlphaFoldDB" id="A0A835Z4F5"/>
<dbReference type="OrthoDB" id="206902at2759"/>
<evidence type="ECO:0000313" key="2">
    <source>
        <dbReference type="Proteomes" id="UP000664859"/>
    </source>
</evidence>
<dbReference type="Proteomes" id="UP000664859">
    <property type="component" value="Unassembled WGS sequence"/>
</dbReference>
<evidence type="ECO:0000313" key="1">
    <source>
        <dbReference type="EMBL" id="KAG5185482.1"/>
    </source>
</evidence>
<accession>A0A835Z4F5</accession>
<dbReference type="PANTHER" id="PTHR35213:SF5">
    <property type="entry name" value="RING-TYPE DOMAIN-CONTAINING PROTEIN"/>
    <property type="match status" value="1"/>
</dbReference>
<protein>
    <submittedName>
        <fullName evidence="1">Uncharacterized protein</fullName>
    </submittedName>
</protein>
<comment type="caution">
    <text evidence="1">The sequence shown here is derived from an EMBL/GenBank/DDBJ whole genome shotgun (WGS) entry which is preliminary data.</text>
</comment>
<feature type="non-terminal residue" evidence="1">
    <location>
        <position position="1"/>
    </location>
</feature>
<dbReference type="EMBL" id="JAFCMP010000130">
    <property type="protein sequence ID" value="KAG5185482.1"/>
    <property type="molecule type" value="Genomic_DNA"/>
</dbReference>
<reference evidence="1" key="1">
    <citation type="submission" date="2021-02" db="EMBL/GenBank/DDBJ databases">
        <title>First Annotated Genome of the Yellow-green Alga Tribonema minus.</title>
        <authorList>
            <person name="Mahan K.M."/>
        </authorList>
    </citation>
    <scope>NUCLEOTIDE SEQUENCE</scope>
    <source>
        <strain evidence="1">UTEX B ZZ1240</strain>
    </source>
</reference>
<feature type="non-terminal residue" evidence="1">
    <location>
        <position position="94"/>
    </location>
</feature>
<name>A0A835Z4F5_9STRA</name>
<dbReference type="PANTHER" id="PTHR35213">
    <property type="entry name" value="RING-TYPE DOMAIN-CONTAINING PROTEIN-RELATED"/>
    <property type="match status" value="1"/>
</dbReference>
<proteinExistence type="predicted"/>
<gene>
    <name evidence="1" type="ORF">JKP88DRAFT_133848</name>
</gene>
<organism evidence="1 2">
    <name type="scientific">Tribonema minus</name>
    <dbReference type="NCBI Taxonomy" id="303371"/>
    <lineage>
        <taxon>Eukaryota</taxon>
        <taxon>Sar</taxon>
        <taxon>Stramenopiles</taxon>
        <taxon>Ochrophyta</taxon>
        <taxon>PX clade</taxon>
        <taxon>Xanthophyceae</taxon>
        <taxon>Tribonematales</taxon>
        <taxon>Tribonemataceae</taxon>
        <taxon>Tribonema</taxon>
    </lineage>
</organism>